<comment type="caution">
    <text evidence="9">The sequence shown here is derived from an EMBL/GenBank/DDBJ whole genome shotgun (WGS) entry which is preliminary data.</text>
</comment>
<dbReference type="GO" id="GO:0017116">
    <property type="term" value="F:single-stranded DNA helicase activity"/>
    <property type="evidence" value="ECO:0007669"/>
    <property type="project" value="TreeGrafter"/>
</dbReference>
<dbReference type="Gene3D" id="1.10.10.2220">
    <property type="match status" value="1"/>
</dbReference>
<evidence type="ECO:0000313" key="9">
    <source>
        <dbReference type="EMBL" id="KRO18357.1"/>
    </source>
</evidence>
<dbReference type="AlphaFoldDB" id="A0A0R2MXS4"/>
<evidence type="ECO:0000256" key="1">
    <source>
        <dbReference type="ARBA" id="ARBA00022741"/>
    </source>
</evidence>
<dbReference type="Pfam" id="PF13538">
    <property type="entry name" value="UvrD_C_2"/>
    <property type="match status" value="1"/>
</dbReference>
<feature type="region of interest" description="Disordered" evidence="4">
    <location>
        <begin position="747"/>
        <end position="772"/>
    </location>
</feature>
<dbReference type="Pfam" id="PF23139">
    <property type="entry name" value="OB_YrrC"/>
    <property type="match status" value="1"/>
</dbReference>
<evidence type="ECO:0000256" key="2">
    <source>
        <dbReference type="ARBA" id="ARBA00022840"/>
    </source>
</evidence>
<keyword evidence="10" id="KW-1185">Reference proteome</keyword>
<evidence type="ECO:0000313" key="10">
    <source>
        <dbReference type="Proteomes" id="UP000050969"/>
    </source>
</evidence>
<evidence type="ECO:0000259" key="5">
    <source>
        <dbReference type="Pfam" id="PF13538"/>
    </source>
</evidence>
<dbReference type="EC" id="5.6.2.3" evidence="3"/>
<dbReference type="PANTHER" id="PTHR43788:SF6">
    <property type="entry name" value="DNA HELICASE B"/>
    <property type="match status" value="1"/>
</dbReference>
<dbReference type="GO" id="GO:0005524">
    <property type="term" value="F:ATP binding"/>
    <property type="evidence" value="ECO:0007669"/>
    <property type="project" value="UniProtKB-UniRule"/>
</dbReference>
<dbReference type="Gene3D" id="2.30.30.940">
    <property type="match status" value="1"/>
</dbReference>
<reference evidence="9 10" key="1">
    <citation type="journal article" date="2015" name="Genome Announc.">
        <title>Expanding the biotechnology potential of lactobacilli through comparative genomics of 213 strains and associated genera.</title>
        <authorList>
            <person name="Sun Z."/>
            <person name="Harris H.M."/>
            <person name="McCann A."/>
            <person name="Guo C."/>
            <person name="Argimon S."/>
            <person name="Zhang W."/>
            <person name="Yang X."/>
            <person name="Jeffery I.B."/>
            <person name="Cooney J.C."/>
            <person name="Kagawa T.F."/>
            <person name="Liu W."/>
            <person name="Song Y."/>
            <person name="Salvetti E."/>
            <person name="Wrobel A."/>
            <person name="Rasinkangas P."/>
            <person name="Parkhill J."/>
            <person name="Rea M.C."/>
            <person name="O'Sullivan O."/>
            <person name="Ritari J."/>
            <person name="Douillard F.P."/>
            <person name="Paul Ross R."/>
            <person name="Yang R."/>
            <person name="Briner A.E."/>
            <person name="Felis G.E."/>
            <person name="de Vos W.M."/>
            <person name="Barrangou R."/>
            <person name="Klaenhammer T.R."/>
            <person name="Caufield P.W."/>
            <person name="Cui Y."/>
            <person name="Zhang H."/>
            <person name="O'Toole P.W."/>
        </authorList>
    </citation>
    <scope>NUCLEOTIDE SEQUENCE [LARGE SCALE GENOMIC DNA]</scope>
    <source>
        <strain evidence="9 10">DSM 24301</strain>
    </source>
</reference>
<comment type="function">
    <text evidence="3">DNA-dependent ATPase and ATP-dependent 5'-3' DNA helicase. Has no activity on blunt DNA or DNA with 3'-overhangs, requires at least 10 bases of 5'-ssDNA for helicase activity.</text>
</comment>
<dbReference type="GO" id="GO:0006310">
    <property type="term" value="P:DNA recombination"/>
    <property type="evidence" value="ECO:0007669"/>
    <property type="project" value="InterPro"/>
</dbReference>
<dbReference type="EMBL" id="JQCE01000005">
    <property type="protein sequence ID" value="KRO18357.1"/>
    <property type="molecule type" value="Genomic_DNA"/>
</dbReference>
<evidence type="ECO:0000259" key="6">
    <source>
        <dbReference type="Pfam" id="PF14490"/>
    </source>
</evidence>
<feature type="binding site" evidence="3">
    <location>
        <begin position="357"/>
        <end position="361"/>
    </location>
    <ligand>
        <name>ATP</name>
        <dbReference type="ChEBI" id="CHEBI:30616"/>
    </ligand>
</feature>
<feature type="domain" description="ATP-dependent RecD2 DNA helicase SH3" evidence="7">
    <location>
        <begin position="579"/>
        <end position="650"/>
    </location>
</feature>
<keyword evidence="3" id="KW-0413">Isomerase</keyword>
<feature type="domain" description="ATP-dependent RecD2 DNA helicase-like helix-hairpin-helix" evidence="6">
    <location>
        <begin position="152"/>
        <end position="240"/>
    </location>
</feature>
<dbReference type="STRING" id="1293598.IV56_GL001489"/>
<accession>A0A0R2MXS4</accession>
<dbReference type="NCBIfam" id="TIGR01448">
    <property type="entry name" value="recD_rel"/>
    <property type="match status" value="1"/>
</dbReference>
<dbReference type="GO" id="GO:0009338">
    <property type="term" value="C:exodeoxyribonuclease V complex"/>
    <property type="evidence" value="ECO:0007669"/>
    <property type="project" value="TreeGrafter"/>
</dbReference>
<evidence type="ECO:0000256" key="4">
    <source>
        <dbReference type="SAM" id="MobiDB-lite"/>
    </source>
</evidence>
<dbReference type="GO" id="GO:0016887">
    <property type="term" value="F:ATP hydrolysis activity"/>
    <property type="evidence" value="ECO:0007669"/>
    <property type="project" value="RHEA"/>
</dbReference>
<dbReference type="InterPro" id="IPR006345">
    <property type="entry name" value="RecD2"/>
</dbReference>
<dbReference type="InterPro" id="IPR029493">
    <property type="entry name" value="RecD2-like_HHH"/>
</dbReference>
<keyword evidence="1 3" id="KW-0547">Nucleotide-binding</keyword>
<dbReference type="GO" id="GO:0003677">
    <property type="term" value="F:DNA binding"/>
    <property type="evidence" value="ECO:0007669"/>
    <property type="project" value="UniProtKB-UniRule"/>
</dbReference>
<keyword evidence="3" id="KW-0347">Helicase</keyword>
<evidence type="ECO:0000259" key="8">
    <source>
        <dbReference type="Pfam" id="PF23139"/>
    </source>
</evidence>
<keyword evidence="3" id="KW-0378">Hydrolase</keyword>
<feature type="domain" description="ATP-dependent RecD2 DNA helicase OB-fold" evidence="8">
    <location>
        <begin position="7"/>
        <end position="85"/>
    </location>
</feature>
<dbReference type="PATRIC" id="fig|1293598.4.peg.1554"/>
<dbReference type="Pfam" id="PF14490">
    <property type="entry name" value="HHH_RecD2"/>
    <property type="match status" value="1"/>
</dbReference>
<dbReference type="CDD" id="cd17933">
    <property type="entry name" value="DEXSc_RecD-like"/>
    <property type="match status" value="1"/>
</dbReference>
<feature type="domain" description="UvrD-like helicase C-terminal" evidence="5">
    <location>
        <begin position="667"/>
        <end position="715"/>
    </location>
</feature>
<gene>
    <name evidence="3" type="primary">recD2</name>
    <name evidence="9" type="ORF">IV56_GL001489</name>
</gene>
<protein>
    <recommendedName>
        <fullName evidence="3">ATP-dependent RecD2 DNA helicase</fullName>
        <ecNumber evidence="3">5.6.2.3</ecNumber>
    </recommendedName>
    <alternativeName>
        <fullName evidence="3">DNA 5'-3' helicase subunit RecD2</fullName>
    </alternativeName>
</protein>
<keyword evidence="3" id="KW-0238">DNA-binding</keyword>
<dbReference type="Pfam" id="PF18335">
    <property type="entry name" value="SH3_13"/>
    <property type="match status" value="1"/>
</dbReference>
<organism evidence="9 10">
    <name type="scientific">Lacticaseibacillus saniviri JCM 17471 = DSM 24301</name>
    <dbReference type="NCBI Taxonomy" id="1293598"/>
    <lineage>
        <taxon>Bacteria</taxon>
        <taxon>Bacillati</taxon>
        <taxon>Bacillota</taxon>
        <taxon>Bacilli</taxon>
        <taxon>Lactobacillales</taxon>
        <taxon>Lactobacillaceae</taxon>
        <taxon>Lacticaseibacillus</taxon>
    </lineage>
</organism>
<dbReference type="Gene3D" id="3.40.50.300">
    <property type="entry name" value="P-loop containing nucleotide triphosphate hydrolases"/>
    <property type="match status" value="2"/>
</dbReference>
<dbReference type="InterPro" id="IPR055446">
    <property type="entry name" value="RecD2_N_OB"/>
</dbReference>
<dbReference type="InterPro" id="IPR041451">
    <property type="entry name" value="RecD2_SH13"/>
</dbReference>
<keyword evidence="2 3" id="KW-0067">ATP-binding</keyword>
<sequence length="803" mass="88192">MATLEQDTVTGRIKSIFFQNPTNFYKILLVEITATTITWPEAEIVVTGSFGDIKEDGVYTFVGHVINHPKYGNQFQADNYSVEKPTTKQGLVQYLSSDKFPGIGEKTAERIVDSLGVGAIDKILKEPKVLRQLGLNAAKTTTLVENLKANLGMEQVIIGLNDYGFSSNLAAKIYQQYQTDALDVIEENPYRLIGDIDGIGFKRADAIAAKLNITPDDPMRISGALIDTLQQQTDGTGDTYCQLDTLVKQTINLLESARNIAIDPNLVADSLIQLGKSNQVIADGKRIFPKRLFDAENNIAARLKRLMTDAEAPDEAAIKKALKTVEKEIGIDYDPVQRDAILTAIKEPFFMLTGGPGTGKTTVINGIVRVYAALNDLSLDINKYNDETKPFPIMLAAPTGRASKRMTETTGLPASTIHRLLGLSVDTQDFEPKELPDGLLIVDEMSMVDTYLFRTLLNSLHADIKLILVGDKDQLPSVGPGQVFADLLSSHVLPSQELTHIHRQDATSSIIPLAHAINRGELPADLLKPQADRSFFVCPPEQIQSVVAQVIQKAQGKFAPLAIQILAPMYRGTAGIDALNPLAQSILNPKKSERTKEVESGDQKYRIGDKVLQLVNNPEQNVFNGEIGVIQGITPAKQAESKTDELTIDFDGNELTYKRSDWQKFTLAYATSIHKAQGSEFDLVILPLTLQSRRMLRRNLIYTAITRAKDFLILVGDPRAFELAVTQMADNRQTGLVEKLQEAFGDHSVTPPVAPKQTPETASEPEVEEAKGSYQLTPELVQTQAIDPMIGMADLTPAAFMPK</sequence>
<dbReference type="InterPro" id="IPR050534">
    <property type="entry name" value="Coronavir_polyprotein_1ab"/>
</dbReference>
<dbReference type="HAMAP" id="MF_01488">
    <property type="entry name" value="RecD2"/>
    <property type="match status" value="1"/>
</dbReference>
<proteinExistence type="inferred from homology"/>
<comment type="catalytic activity">
    <reaction evidence="3">
        <text>ATP + H2O = ADP + phosphate + H(+)</text>
        <dbReference type="Rhea" id="RHEA:13065"/>
        <dbReference type="ChEBI" id="CHEBI:15377"/>
        <dbReference type="ChEBI" id="CHEBI:15378"/>
        <dbReference type="ChEBI" id="CHEBI:30616"/>
        <dbReference type="ChEBI" id="CHEBI:43474"/>
        <dbReference type="ChEBI" id="CHEBI:456216"/>
        <dbReference type="EC" id="5.6.2.3"/>
    </reaction>
</comment>
<name>A0A0R2MXS4_9LACO</name>
<dbReference type="CDD" id="cd18809">
    <property type="entry name" value="SF1_C_RecD"/>
    <property type="match status" value="1"/>
</dbReference>
<dbReference type="PANTHER" id="PTHR43788">
    <property type="entry name" value="DNA2/NAM7 HELICASE FAMILY MEMBER"/>
    <property type="match status" value="1"/>
</dbReference>
<dbReference type="SUPFAM" id="SSF52540">
    <property type="entry name" value="P-loop containing nucleoside triphosphate hydrolases"/>
    <property type="match status" value="2"/>
</dbReference>
<dbReference type="Pfam" id="PF13604">
    <property type="entry name" value="AAA_30"/>
    <property type="match status" value="1"/>
</dbReference>
<comment type="similarity">
    <text evidence="3">Belongs to the RecD family. RecD2 subfamily.</text>
</comment>
<dbReference type="RefSeq" id="WP_056992200.1">
    <property type="nucleotide sequence ID" value="NZ_JQCE01000005.1"/>
</dbReference>
<dbReference type="InterPro" id="IPR027417">
    <property type="entry name" value="P-loop_NTPase"/>
</dbReference>
<dbReference type="InterPro" id="IPR027785">
    <property type="entry name" value="UvrD-like_helicase_C"/>
</dbReference>
<evidence type="ECO:0000259" key="7">
    <source>
        <dbReference type="Pfam" id="PF18335"/>
    </source>
</evidence>
<evidence type="ECO:0000256" key="3">
    <source>
        <dbReference type="HAMAP-Rule" id="MF_01488"/>
    </source>
</evidence>
<dbReference type="Proteomes" id="UP000050969">
    <property type="component" value="Unassembled WGS sequence"/>
</dbReference>
<dbReference type="GO" id="GO:0043139">
    <property type="term" value="F:5'-3' DNA helicase activity"/>
    <property type="evidence" value="ECO:0007669"/>
    <property type="project" value="UniProtKB-UniRule"/>
</dbReference>